<organism evidence="1 2">
    <name type="scientific">Teratosphaeria destructans</name>
    <dbReference type="NCBI Taxonomy" id="418781"/>
    <lineage>
        <taxon>Eukaryota</taxon>
        <taxon>Fungi</taxon>
        <taxon>Dikarya</taxon>
        <taxon>Ascomycota</taxon>
        <taxon>Pezizomycotina</taxon>
        <taxon>Dothideomycetes</taxon>
        <taxon>Dothideomycetidae</taxon>
        <taxon>Mycosphaerellales</taxon>
        <taxon>Teratosphaeriaceae</taxon>
        <taxon>Teratosphaeria</taxon>
    </lineage>
</organism>
<reference evidence="1 2" key="1">
    <citation type="journal article" date="2018" name="IMA Fungus">
        <title>IMA Genome-F 10: Nine draft genome sequences of Claviceps purpurea s.lat., including C. arundinis, C. humidiphila, and C. cf. spartinae, pseudomolecules for the pitch canker pathogen Fusarium circinatum, draft genome of Davidsoniella eucalypti, Grosmannia galeiformis, Quambalaria eucalypti, and Teratosphaeria destructans.</title>
        <authorList>
            <person name="Wingfield B.D."/>
            <person name="Liu M."/>
            <person name="Nguyen H.D."/>
            <person name="Lane F.A."/>
            <person name="Morgan S.W."/>
            <person name="De Vos L."/>
            <person name="Wilken P.M."/>
            <person name="Duong T.A."/>
            <person name="Aylward J."/>
            <person name="Coetzee M.P."/>
            <person name="Dadej K."/>
            <person name="De Beer Z.W."/>
            <person name="Findlay W."/>
            <person name="Havenga M."/>
            <person name="Kolarik M."/>
            <person name="Menzies J.G."/>
            <person name="Naidoo K."/>
            <person name="Pochopski O."/>
            <person name="Shoukouhi P."/>
            <person name="Santana Q.C."/>
            <person name="Seifert K.A."/>
            <person name="Soal N."/>
            <person name="Steenkamp E.T."/>
            <person name="Tatham C.T."/>
            <person name="van der Nest M.A."/>
            <person name="Wingfield M.J."/>
        </authorList>
    </citation>
    <scope>NUCLEOTIDE SEQUENCE [LARGE SCALE GENOMIC DNA]</scope>
    <source>
        <strain evidence="1">CMW44962</strain>
    </source>
</reference>
<protein>
    <submittedName>
        <fullName evidence="1">Ribonuclease H</fullName>
    </submittedName>
</protein>
<dbReference type="EMBL" id="RIBY02002545">
    <property type="protein sequence ID" value="KAH9809771.1"/>
    <property type="molecule type" value="Genomic_DNA"/>
</dbReference>
<accession>A0A9W7SI67</accession>
<comment type="caution">
    <text evidence="1">The sequence shown here is derived from an EMBL/GenBank/DDBJ whole genome shotgun (WGS) entry which is preliminary data.</text>
</comment>
<sequence>MRCKRRIEGDETATSRCLKAQLLWTRTGCSRTAGQLLRTTAVLHGIEAPKRLYDLPDRERKEFGALSLGFPITRRPGEFRRPLSDALPSDIWAWIKSQHPLFMGNVAMTPEERLRGARVLYTWKDIFFNKVGDVPVTDLICHTISTYPDAKPFAAKLPKYSPGEKAF</sequence>
<reference evidence="1 2" key="2">
    <citation type="journal article" date="2021" name="Curr. Genet.">
        <title>Genetic response to nitrogen starvation in the aggressive Eucalyptus foliar pathogen Teratosphaeria destructans.</title>
        <authorList>
            <person name="Havenga M."/>
            <person name="Wingfield B.D."/>
            <person name="Wingfield M.J."/>
            <person name="Dreyer L.L."/>
            <person name="Roets F."/>
            <person name="Aylward J."/>
        </authorList>
    </citation>
    <scope>NUCLEOTIDE SEQUENCE [LARGE SCALE GENOMIC DNA]</scope>
    <source>
        <strain evidence="1">CMW44962</strain>
    </source>
</reference>
<name>A0A9W7SI67_9PEZI</name>
<dbReference type="AlphaFoldDB" id="A0A9W7SI67"/>
<proteinExistence type="predicted"/>
<keyword evidence="2" id="KW-1185">Reference proteome</keyword>
<evidence type="ECO:0000313" key="1">
    <source>
        <dbReference type="EMBL" id="KAH9809771.1"/>
    </source>
</evidence>
<evidence type="ECO:0000313" key="2">
    <source>
        <dbReference type="Proteomes" id="UP001138500"/>
    </source>
</evidence>
<dbReference type="Proteomes" id="UP001138500">
    <property type="component" value="Unassembled WGS sequence"/>
</dbReference>
<dbReference type="OrthoDB" id="5426885at2759"/>
<gene>
    <name evidence="1" type="ORF">Tdes44962_MAKER06105</name>
</gene>